<dbReference type="InterPro" id="IPR036412">
    <property type="entry name" value="HAD-like_sf"/>
</dbReference>
<protein>
    <submittedName>
        <fullName evidence="1">HAD superfamily hydrolase [Lactobacillus plantarum JDM1]</fullName>
    </submittedName>
</protein>
<dbReference type="SUPFAM" id="SSF56784">
    <property type="entry name" value="HAD-like"/>
    <property type="match status" value="1"/>
</dbReference>
<dbReference type="RefSeq" id="WP_130845508.1">
    <property type="nucleotide sequence ID" value="NZ_BJDY01000006.1"/>
</dbReference>
<dbReference type="EMBL" id="UYIG01000024">
    <property type="protein sequence ID" value="VDG27485.1"/>
    <property type="molecule type" value="Genomic_DNA"/>
</dbReference>
<dbReference type="PANTHER" id="PTHR10000">
    <property type="entry name" value="PHOSPHOSERINE PHOSPHATASE"/>
    <property type="match status" value="1"/>
</dbReference>
<dbReference type="NCBIfam" id="TIGR01484">
    <property type="entry name" value="HAD-SF-IIB"/>
    <property type="match status" value="1"/>
</dbReference>
<evidence type="ECO:0000313" key="1">
    <source>
        <dbReference type="EMBL" id="VDG27485.1"/>
    </source>
</evidence>
<name>A0A660E3M9_9LACO</name>
<dbReference type="InterPro" id="IPR023214">
    <property type="entry name" value="HAD_sf"/>
</dbReference>
<organism evidence="1 2">
    <name type="scientific">Lactiplantibacillus mudanjiangensis</name>
    <dbReference type="NCBI Taxonomy" id="1296538"/>
    <lineage>
        <taxon>Bacteria</taxon>
        <taxon>Bacillati</taxon>
        <taxon>Bacillota</taxon>
        <taxon>Bacilli</taxon>
        <taxon>Lactobacillales</taxon>
        <taxon>Lactobacillaceae</taxon>
        <taxon>Lactiplantibacillus</taxon>
    </lineage>
</organism>
<accession>A0A660E3M9</accession>
<dbReference type="SFLD" id="SFLDS00003">
    <property type="entry name" value="Haloacid_Dehalogenase"/>
    <property type="match status" value="1"/>
</dbReference>
<evidence type="ECO:0000313" key="2">
    <source>
        <dbReference type="Proteomes" id="UP000289996"/>
    </source>
</evidence>
<proteinExistence type="predicted"/>
<dbReference type="Proteomes" id="UP000289996">
    <property type="component" value="Unassembled WGS sequence"/>
</dbReference>
<dbReference type="InterPro" id="IPR006379">
    <property type="entry name" value="HAD-SF_hydro_IIB"/>
</dbReference>
<dbReference type="GO" id="GO:0000287">
    <property type="term" value="F:magnesium ion binding"/>
    <property type="evidence" value="ECO:0007669"/>
    <property type="project" value="TreeGrafter"/>
</dbReference>
<dbReference type="InterPro" id="IPR000150">
    <property type="entry name" value="Cof"/>
</dbReference>
<dbReference type="Pfam" id="PF08282">
    <property type="entry name" value="Hydrolase_3"/>
    <property type="match status" value="1"/>
</dbReference>
<dbReference type="GO" id="GO:0005829">
    <property type="term" value="C:cytosol"/>
    <property type="evidence" value="ECO:0007669"/>
    <property type="project" value="TreeGrafter"/>
</dbReference>
<dbReference type="AlphaFoldDB" id="A0A660E3M9"/>
<dbReference type="PANTHER" id="PTHR10000:SF25">
    <property type="entry name" value="PHOSPHATASE YKRA-RELATED"/>
    <property type="match status" value="1"/>
</dbReference>
<dbReference type="Gene3D" id="3.30.1240.10">
    <property type="match status" value="1"/>
</dbReference>
<keyword evidence="2" id="KW-1185">Reference proteome</keyword>
<dbReference type="Gene3D" id="3.40.50.1000">
    <property type="entry name" value="HAD superfamily/HAD-like"/>
    <property type="match status" value="1"/>
</dbReference>
<dbReference type="OrthoDB" id="9810101at2"/>
<dbReference type="NCBIfam" id="TIGR00099">
    <property type="entry name" value="Cof-subfamily"/>
    <property type="match status" value="1"/>
</dbReference>
<sequence length="256" mass="28250">MVARLAVFDIDNTLLARNKKLLHSTITSIQKLKQQKINVAIATGRNLRLARPIIKALDLQDFILCNGSAAFANKQQVHQQTLSMHNVAALVEAADEQHVDIIFESLDGLHAHTQPSVATKQVLHDFRAPLPDYVPNYYREHPIYQAMMFYRPEMDANLPHADEFSFVRFAENGVDVIPKIGSKAEGVAKLAAKLNVDEKDIVAFGDNDNDREMLRSAGIGIAMGNAEPAIQACANLTTTDCDHDGIQNGLKAIGWI</sequence>
<reference evidence="1 2" key="1">
    <citation type="submission" date="2018-11" db="EMBL/GenBank/DDBJ databases">
        <authorList>
            <person name="Wuyts S."/>
        </authorList>
    </citation>
    <scope>NUCLEOTIDE SEQUENCE [LARGE SCALE GENOMIC DNA]</scope>
    <source>
        <strain evidence="1">Lactobacillus mudanjiangensis AMBF249</strain>
    </source>
</reference>
<dbReference type="GO" id="GO:0016791">
    <property type="term" value="F:phosphatase activity"/>
    <property type="evidence" value="ECO:0007669"/>
    <property type="project" value="TreeGrafter"/>
</dbReference>
<gene>
    <name evidence="1" type="ORF">MUDAN_MDHGFNIF_02348</name>
</gene>
<dbReference type="SFLD" id="SFLDG01140">
    <property type="entry name" value="C2.B:_Phosphomannomutase_and_P"/>
    <property type="match status" value="1"/>
</dbReference>
<dbReference type="PROSITE" id="PS01229">
    <property type="entry name" value="COF_2"/>
    <property type="match status" value="1"/>
</dbReference>
<keyword evidence="1" id="KW-0378">Hydrolase</keyword>